<dbReference type="Proteomes" id="UP000682733">
    <property type="component" value="Unassembled WGS sequence"/>
</dbReference>
<gene>
    <name evidence="1" type="ORF">OVA965_LOCUS42935</name>
    <name evidence="2" type="ORF">TMI583_LOCUS44992</name>
</gene>
<sequence length="177" mass="21144">MTTLKLSIDTLYICVGFENFIKLMNILELKLINSKSIKLNINKLTDVFYLLSSFDNFSRALILLNNFNVENWLLYLDITKIEYDLNKLFHRRLDESNVNNFIMGNLNNLDEFIELKFNEIEIKYENSFKKILNTLKMIELNGDIDLNEKEMFFGFLRARFSFELEKDSNYLMNLKMI</sequence>
<comment type="caution">
    <text evidence="2">The sequence shown here is derived from an EMBL/GenBank/DDBJ whole genome shotgun (WGS) entry which is preliminary data.</text>
</comment>
<evidence type="ECO:0000313" key="3">
    <source>
        <dbReference type="Proteomes" id="UP000682733"/>
    </source>
</evidence>
<dbReference type="AlphaFoldDB" id="A0A8S2W5D7"/>
<reference evidence="2" key="1">
    <citation type="submission" date="2021-02" db="EMBL/GenBank/DDBJ databases">
        <authorList>
            <person name="Nowell W R."/>
        </authorList>
    </citation>
    <scope>NUCLEOTIDE SEQUENCE</scope>
</reference>
<protein>
    <submittedName>
        <fullName evidence="2">Uncharacterized protein</fullName>
    </submittedName>
</protein>
<evidence type="ECO:0000313" key="1">
    <source>
        <dbReference type="EMBL" id="CAF1616302.1"/>
    </source>
</evidence>
<organism evidence="2 3">
    <name type="scientific">Didymodactylos carnosus</name>
    <dbReference type="NCBI Taxonomy" id="1234261"/>
    <lineage>
        <taxon>Eukaryota</taxon>
        <taxon>Metazoa</taxon>
        <taxon>Spiralia</taxon>
        <taxon>Gnathifera</taxon>
        <taxon>Rotifera</taxon>
        <taxon>Eurotatoria</taxon>
        <taxon>Bdelloidea</taxon>
        <taxon>Philodinida</taxon>
        <taxon>Philodinidae</taxon>
        <taxon>Didymodactylos</taxon>
    </lineage>
</organism>
<dbReference type="EMBL" id="CAJOBA010079138">
    <property type="protein sequence ID" value="CAF4432889.1"/>
    <property type="molecule type" value="Genomic_DNA"/>
</dbReference>
<name>A0A8S2W5D7_9BILA</name>
<dbReference type="EMBL" id="CAJNOK010054594">
    <property type="protein sequence ID" value="CAF1616302.1"/>
    <property type="molecule type" value="Genomic_DNA"/>
</dbReference>
<dbReference type="Proteomes" id="UP000677228">
    <property type="component" value="Unassembled WGS sequence"/>
</dbReference>
<proteinExistence type="predicted"/>
<accession>A0A8S2W5D7</accession>
<evidence type="ECO:0000313" key="2">
    <source>
        <dbReference type="EMBL" id="CAF4432889.1"/>
    </source>
</evidence>